<reference evidence="4" key="2">
    <citation type="submission" date="2020-04" db="EMBL/GenBank/DDBJ databases">
        <authorList>
            <consortium name="NCBI Genome Project"/>
        </authorList>
    </citation>
    <scope>NUCLEOTIDE SEQUENCE</scope>
    <source>
        <strain evidence="4">CBS 781.70</strain>
    </source>
</reference>
<feature type="region of interest" description="Disordered" evidence="1">
    <location>
        <begin position="475"/>
        <end position="520"/>
    </location>
</feature>
<evidence type="ECO:0000313" key="2">
    <source>
        <dbReference type="EMBL" id="KAF1815972.1"/>
    </source>
</evidence>
<feature type="compositionally biased region" description="Polar residues" evidence="1">
    <location>
        <begin position="347"/>
        <end position="356"/>
    </location>
</feature>
<sequence>MAAATTTPASTMSSTLASAAGTSGLQLNGRPRVPPLKTRTPMSATYPSELRSPLHSASVTTPRSSGGLWSAGIRGEDLRSSGLSPALGGATIFSAGGARTPTSAPIKREWEDDSANNDPTVITPPPAYLDFLRALKPGVKSPVCAAPPQPHSARGFGPTSASFTSGGDGKGETVEFPDSIPRPQSLYSTDSSDSVTTTASLSTGSTSSLNMMTDPSHPADTSMPGIEEVDPIVKTEPATPESLNEPDINAEDTDITPTATKRDESRDQEHYRNLSPPSRSSSTSSVQSIGRPPPAVVSGSQPASSGPSPGQHYQLHRPANIQIPSASQFMRNAQTSYVHTPGLGSGRQPQTPSSATAPKGSATRRARPGLHIPNSGKSVGAGPYSPAVSGTTNPNAVRSPISAGIRSPLSAGVRSPLPTGPGAPIHSPAIQSPVGVQSPLSLSGALTGPLGGSATHHAPSPTCVSVREVVTRTVVWARGPGQSNSSNGSSAGPNQAQGRDGCGETSERREAPEKRRRVED</sequence>
<feature type="compositionally biased region" description="Low complexity" evidence="1">
    <location>
        <begin position="275"/>
        <end position="288"/>
    </location>
</feature>
<keyword evidence="3" id="KW-1185">Reference proteome</keyword>
<name>A0A6G1GD84_9PEZI</name>
<feature type="region of interest" description="Disordered" evidence="1">
    <location>
        <begin position="144"/>
        <end position="322"/>
    </location>
</feature>
<feature type="compositionally biased region" description="Polar residues" evidence="1">
    <location>
        <begin position="55"/>
        <end position="64"/>
    </location>
</feature>
<dbReference type="EMBL" id="ML975151">
    <property type="protein sequence ID" value="KAF1815972.1"/>
    <property type="molecule type" value="Genomic_DNA"/>
</dbReference>
<evidence type="ECO:0000256" key="1">
    <source>
        <dbReference type="SAM" id="MobiDB-lite"/>
    </source>
</evidence>
<feature type="region of interest" description="Disordered" evidence="1">
    <location>
        <begin position="1"/>
        <end position="70"/>
    </location>
</feature>
<accession>A0A6G1GD84</accession>
<organism evidence="2">
    <name type="scientific">Eremomyces bilateralis CBS 781.70</name>
    <dbReference type="NCBI Taxonomy" id="1392243"/>
    <lineage>
        <taxon>Eukaryota</taxon>
        <taxon>Fungi</taxon>
        <taxon>Dikarya</taxon>
        <taxon>Ascomycota</taxon>
        <taxon>Pezizomycotina</taxon>
        <taxon>Dothideomycetes</taxon>
        <taxon>Dothideomycetes incertae sedis</taxon>
        <taxon>Eremomycetales</taxon>
        <taxon>Eremomycetaceae</taxon>
        <taxon>Eremomyces</taxon>
    </lineage>
</organism>
<dbReference type="OrthoDB" id="5405654at2759"/>
<feature type="compositionally biased region" description="Basic and acidic residues" evidence="1">
    <location>
        <begin position="260"/>
        <end position="272"/>
    </location>
</feature>
<gene>
    <name evidence="2 4" type="ORF">P152DRAFT_471333</name>
</gene>
<protein>
    <submittedName>
        <fullName evidence="2 4">Uncharacterized protein</fullName>
    </submittedName>
</protein>
<feature type="compositionally biased region" description="Basic and acidic residues" evidence="1">
    <location>
        <begin position="501"/>
        <end position="520"/>
    </location>
</feature>
<reference evidence="4" key="3">
    <citation type="submission" date="2025-04" db="UniProtKB">
        <authorList>
            <consortium name="RefSeq"/>
        </authorList>
    </citation>
    <scope>IDENTIFICATION</scope>
    <source>
        <strain evidence="4">CBS 781.70</strain>
    </source>
</reference>
<evidence type="ECO:0000313" key="4">
    <source>
        <dbReference type="RefSeq" id="XP_033537603.1"/>
    </source>
</evidence>
<feature type="compositionally biased region" description="Low complexity" evidence="1">
    <location>
        <begin position="185"/>
        <end position="208"/>
    </location>
</feature>
<proteinExistence type="predicted"/>
<dbReference type="RefSeq" id="XP_033537603.1">
    <property type="nucleotide sequence ID" value="XM_033681053.1"/>
</dbReference>
<reference evidence="2 4" key="1">
    <citation type="submission" date="2020-01" db="EMBL/GenBank/DDBJ databases">
        <authorList>
            <consortium name="DOE Joint Genome Institute"/>
            <person name="Haridas S."/>
            <person name="Albert R."/>
            <person name="Binder M."/>
            <person name="Bloem J."/>
            <person name="Labutti K."/>
            <person name="Salamov A."/>
            <person name="Andreopoulos B."/>
            <person name="Baker S.E."/>
            <person name="Barry K."/>
            <person name="Bills G."/>
            <person name="Bluhm B.H."/>
            <person name="Cannon C."/>
            <person name="Castanera R."/>
            <person name="Culley D.E."/>
            <person name="Daum C."/>
            <person name="Ezra D."/>
            <person name="Gonzalez J.B."/>
            <person name="Henrissat B."/>
            <person name="Kuo A."/>
            <person name="Liang C."/>
            <person name="Lipzen A."/>
            <person name="Lutzoni F."/>
            <person name="Magnuson J."/>
            <person name="Mondo S."/>
            <person name="Nolan M."/>
            <person name="Ohm R."/>
            <person name="Pangilinan J."/>
            <person name="Park H.-J."/>
            <person name="Ramirez L."/>
            <person name="Alfaro M."/>
            <person name="Sun H."/>
            <person name="Tritt A."/>
            <person name="Yoshinaga Y."/>
            <person name="Zwiers L.-H."/>
            <person name="Turgeon B.G."/>
            <person name="Goodwin S.B."/>
            <person name="Spatafora J.W."/>
            <person name="Crous P.W."/>
            <person name="Grigoriev I.V."/>
        </authorList>
    </citation>
    <scope>NUCLEOTIDE SEQUENCE</scope>
    <source>
        <strain evidence="2 4">CBS 781.70</strain>
    </source>
</reference>
<evidence type="ECO:0000313" key="3">
    <source>
        <dbReference type="Proteomes" id="UP000504638"/>
    </source>
</evidence>
<dbReference type="AlphaFoldDB" id="A0A6G1GD84"/>
<feature type="compositionally biased region" description="Low complexity" evidence="1">
    <location>
        <begin position="1"/>
        <end position="25"/>
    </location>
</feature>
<dbReference type="Proteomes" id="UP000504638">
    <property type="component" value="Unplaced"/>
</dbReference>
<feature type="region of interest" description="Disordered" evidence="1">
    <location>
        <begin position="337"/>
        <end position="438"/>
    </location>
</feature>
<feature type="compositionally biased region" description="Low complexity" evidence="1">
    <location>
        <begin position="296"/>
        <end position="311"/>
    </location>
</feature>
<feature type="compositionally biased region" description="Low complexity" evidence="1">
    <location>
        <begin position="475"/>
        <end position="496"/>
    </location>
</feature>
<dbReference type="GeneID" id="54421623"/>